<name>A0AAD3M2K5_LATJO</name>
<protein>
    <submittedName>
        <fullName evidence="2">Protein POF1B isoform X1</fullName>
    </submittedName>
</protein>
<keyword evidence="3" id="KW-1185">Reference proteome</keyword>
<dbReference type="Proteomes" id="UP001279410">
    <property type="component" value="Unassembled WGS sequence"/>
</dbReference>
<evidence type="ECO:0000313" key="3">
    <source>
        <dbReference type="Proteomes" id="UP001279410"/>
    </source>
</evidence>
<sequence>MSVKASQKTTTTTYRTVNVASPEPTTNTVISAGQVSPLPYGLNGYETVRYLVPVQQPVQQQSFVLMQQPMMQQPMMQQVVSPVYLQTLPRLSVSSQESDMVYQQQLSTMESISGKSSSVFSQSSSPVKSPEPSAEEE</sequence>
<dbReference type="EMBL" id="BRZM01000002">
    <property type="protein sequence ID" value="GLD46356.1"/>
    <property type="molecule type" value="Genomic_DNA"/>
</dbReference>
<dbReference type="AlphaFoldDB" id="A0AAD3M2K5"/>
<evidence type="ECO:0000313" key="2">
    <source>
        <dbReference type="EMBL" id="GLD46356.1"/>
    </source>
</evidence>
<comment type="caution">
    <text evidence="2">The sequence shown here is derived from an EMBL/GenBank/DDBJ whole genome shotgun (WGS) entry which is preliminary data.</text>
</comment>
<feature type="non-terminal residue" evidence="2">
    <location>
        <position position="137"/>
    </location>
</feature>
<feature type="region of interest" description="Disordered" evidence="1">
    <location>
        <begin position="113"/>
        <end position="137"/>
    </location>
</feature>
<proteinExistence type="predicted"/>
<reference evidence="2" key="1">
    <citation type="submission" date="2022-08" db="EMBL/GenBank/DDBJ databases">
        <title>Genome sequencing of akame (Lates japonicus).</title>
        <authorList>
            <person name="Hashiguchi Y."/>
            <person name="Takahashi H."/>
        </authorList>
    </citation>
    <scope>NUCLEOTIDE SEQUENCE</scope>
    <source>
        <strain evidence="2">Kochi</strain>
    </source>
</reference>
<accession>A0AAD3M2K5</accession>
<organism evidence="2 3">
    <name type="scientific">Lates japonicus</name>
    <name type="common">Japanese lates</name>
    <dbReference type="NCBI Taxonomy" id="270547"/>
    <lineage>
        <taxon>Eukaryota</taxon>
        <taxon>Metazoa</taxon>
        <taxon>Chordata</taxon>
        <taxon>Craniata</taxon>
        <taxon>Vertebrata</taxon>
        <taxon>Euteleostomi</taxon>
        <taxon>Actinopterygii</taxon>
        <taxon>Neopterygii</taxon>
        <taxon>Teleostei</taxon>
        <taxon>Neoteleostei</taxon>
        <taxon>Acanthomorphata</taxon>
        <taxon>Carangaria</taxon>
        <taxon>Carangaria incertae sedis</taxon>
        <taxon>Centropomidae</taxon>
        <taxon>Lates</taxon>
    </lineage>
</organism>
<gene>
    <name evidence="2" type="ORF">AKAME5_000072300</name>
</gene>
<evidence type="ECO:0000256" key="1">
    <source>
        <dbReference type="SAM" id="MobiDB-lite"/>
    </source>
</evidence>